<evidence type="ECO:0000313" key="3">
    <source>
        <dbReference type="EMBL" id="KAL3690532.1"/>
    </source>
</evidence>
<dbReference type="Proteomes" id="UP001633002">
    <property type="component" value="Unassembled WGS sequence"/>
</dbReference>
<dbReference type="PANTHER" id="PTHR19303:SF73">
    <property type="entry name" value="PROTEIN PDC2"/>
    <property type="match status" value="1"/>
</dbReference>
<dbReference type="GO" id="GO:0003677">
    <property type="term" value="F:DNA binding"/>
    <property type="evidence" value="ECO:0007669"/>
    <property type="project" value="UniProtKB-KW"/>
</dbReference>
<keyword evidence="4" id="KW-1185">Reference proteome</keyword>
<dbReference type="Pfam" id="PF03221">
    <property type="entry name" value="HTH_Tnp_Tc5"/>
    <property type="match status" value="1"/>
</dbReference>
<organism evidence="3 4">
    <name type="scientific">Riccia sorocarpa</name>
    <dbReference type="NCBI Taxonomy" id="122646"/>
    <lineage>
        <taxon>Eukaryota</taxon>
        <taxon>Viridiplantae</taxon>
        <taxon>Streptophyta</taxon>
        <taxon>Embryophyta</taxon>
        <taxon>Marchantiophyta</taxon>
        <taxon>Marchantiopsida</taxon>
        <taxon>Marchantiidae</taxon>
        <taxon>Marchantiales</taxon>
        <taxon>Ricciaceae</taxon>
        <taxon>Riccia</taxon>
    </lineage>
</organism>
<dbReference type="Gene3D" id="1.10.10.60">
    <property type="entry name" value="Homeodomain-like"/>
    <property type="match status" value="1"/>
</dbReference>
<dbReference type="SMART" id="SM00674">
    <property type="entry name" value="CENPB"/>
    <property type="match status" value="1"/>
</dbReference>
<comment type="caution">
    <text evidence="3">The sequence shown here is derived from an EMBL/GenBank/DDBJ whole genome shotgun (WGS) entry which is preliminary data.</text>
</comment>
<sequence>MVGAIQTIWVGTSILRGWYAQRDRLVQALQDSDILTKSRRRLIGGGRKLQFAAVEEQLYEWIIDRNRKGLRVKDQFIRLKAQSIFHELQSTTKGVDGEETQFKASTGWLERFKTRKNLVSHRQTSARTLPPGADEICIKFIHEVHRLITLHSIKPGNVINMDQVPRYFETEPKSTIAVRGSREVIMRKGGTSHKRFTISFSITGDGKILQPYVLFSKLKNRPSCAAGILVDVNDTRMWSDDILLNFTKNVILSRRETAFSREPVLYIIDSYGSHVKLANSRSLEKYNVFVLLVLSNLTNLLQPLDVAVNPSFQAFYSDQYDNYISRALIDSTLQTRAAEDFRVESLHPPLRALLDENYDPVEWSRQYMELVGEMEDAREELIIIAPQWFLPSSETFSLIECLLRVTDPVEAFSPEKCEAYLALLVDYMKNLDDLKDIFIEEEAEKLISGQKCCDEMVVYAASKLETWNISITSIDGDCKVMNRFQYIVTGSLKEVHLAKIDYYFVLKC</sequence>
<accession>A0ABD3HIX4</accession>
<dbReference type="InterPro" id="IPR009057">
    <property type="entry name" value="Homeodomain-like_sf"/>
</dbReference>
<dbReference type="PROSITE" id="PS51253">
    <property type="entry name" value="HTH_CENPB"/>
    <property type="match status" value="1"/>
</dbReference>
<dbReference type="EMBL" id="JBJQOH010000004">
    <property type="protein sequence ID" value="KAL3690532.1"/>
    <property type="molecule type" value="Genomic_DNA"/>
</dbReference>
<dbReference type="PANTHER" id="PTHR19303">
    <property type="entry name" value="TRANSPOSON"/>
    <property type="match status" value="1"/>
</dbReference>
<gene>
    <name evidence="3" type="ORF">R1sor_016841</name>
</gene>
<dbReference type="InterPro" id="IPR006600">
    <property type="entry name" value="HTH_CenpB_DNA-bd_dom"/>
</dbReference>
<proteinExistence type="predicted"/>
<reference evidence="3 4" key="1">
    <citation type="submission" date="2024-09" db="EMBL/GenBank/DDBJ databases">
        <title>Chromosome-scale assembly of Riccia sorocarpa.</title>
        <authorList>
            <person name="Paukszto L."/>
        </authorList>
    </citation>
    <scope>NUCLEOTIDE SEQUENCE [LARGE SCALE GENOMIC DNA]</scope>
    <source>
        <strain evidence="3">LP-2024</strain>
        <tissue evidence="3">Aerial parts of the thallus</tissue>
    </source>
</reference>
<keyword evidence="1" id="KW-0238">DNA-binding</keyword>
<dbReference type="InterPro" id="IPR050863">
    <property type="entry name" value="CenT-Element_Derived"/>
</dbReference>
<evidence type="ECO:0000259" key="2">
    <source>
        <dbReference type="PROSITE" id="PS51253"/>
    </source>
</evidence>
<name>A0ABD3HIX4_9MARC</name>
<dbReference type="SUPFAM" id="SSF46689">
    <property type="entry name" value="Homeodomain-like"/>
    <property type="match status" value="1"/>
</dbReference>
<evidence type="ECO:0000313" key="4">
    <source>
        <dbReference type="Proteomes" id="UP001633002"/>
    </source>
</evidence>
<dbReference type="AlphaFoldDB" id="A0ABD3HIX4"/>
<protein>
    <recommendedName>
        <fullName evidence="2">HTH CENPB-type domain-containing protein</fullName>
    </recommendedName>
</protein>
<evidence type="ECO:0000256" key="1">
    <source>
        <dbReference type="ARBA" id="ARBA00023125"/>
    </source>
</evidence>
<feature type="domain" description="HTH CENPB-type" evidence="2">
    <location>
        <begin position="42"/>
        <end position="122"/>
    </location>
</feature>
<dbReference type="Pfam" id="PF03184">
    <property type="entry name" value="DDE_1"/>
    <property type="match status" value="1"/>
</dbReference>
<dbReference type="InterPro" id="IPR004875">
    <property type="entry name" value="DDE_SF_endonuclease_dom"/>
</dbReference>